<dbReference type="InterPro" id="IPR036259">
    <property type="entry name" value="MFS_trans_sf"/>
</dbReference>
<dbReference type="PANTHER" id="PTHR23501:SF177">
    <property type="entry name" value="MAJOR FACILITATOR SUPERFAMILY (MFS) PROFILE DOMAIN-CONTAINING PROTEIN-RELATED"/>
    <property type="match status" value="1"/>
</dbReference>
<dbReference type="Gene3D" id="1.20.1720.10">
    <property type="entry name" value="Multidrug resistance protein D"/>
    <property type="match status" value="1"/>
</dbReference>
<keyword evidence="10" id="KW-1185">Reference proteome</keyword>
<feature type="transmembrane region" description="Helical" evidence="7">
    <location>
        <begin position="361"/>
        <end position="379"/>
    </location>
</feature>
<evidence type="ECO:0000259" key="8">
    <source>
        <dbReference type="PROSITE" id="PS50850"/>
    </source>
</evidence>
<feature type="region of interest" description="Disordered" evidence="6">
    <location>
        <begin position="1"/>
        <end position="37"/>
    </location>
</feature>
<feature type="transmembrane region" description="Helical" evidence="7">
    <location>
        <begin position="122"/>
        <end position="142"/>
    </location>
</feature>
<keyword evidence="4 7" id="KW-1133">Transmembrane helix</keyword>
<accession>A0ABR0KHR7</accession>
<feature type="transmembrane region" description="Helical" evidence="7">
    <location>
        <begin position="92"/>
        <end position="110"/>
    </location>
</feature>
<evidence type="ECO:0000256" key="7">
    <source>
        <dbReference type="SAM" id="Phobius"/>
    </source>
</evidence>
<dbReference type="Pfam" id="PF07690">
    <property type="entry name" value="MFS_1"/>
    <property type="match status" value="1"/>
</dbReference>
<proteinExistence type="predicted"/>
<organism evidence="9 10">
    <name type="scientific">Lithohypha guttulata</name>
    <dbReference type="NCBI Taxonomy" id="1690604"/>
    <lineage>
        <taxon>Eukaryota</taxon>
        <taxon>Fungi</taxon>
        <taxon>Dikarya</taxon>
        <taxon>Ascomycota</taxon>
        <taxon>Pezizomycotina</taxon>
        <taxon>Eurotiomycetes</taxon>
        <taxon>Chaetothyriomycetidae</taxon>
        <taxon>Chaetothyriales</taxon>
        <taxon>Trichomeriaceae</taxon>
        <taxon>Lithohypha</taxon>
    </lineage>
</organism>
<feature type="transmembrane region" description="Helical" evidence="7">
    <location>
        <begin position="279"/>
        <end position="299"/>
    </location>
</feature>
<reference evidence="9 10" key="1">
    <citation type="submission" date="2023-08" db="EMBL/GenBank/DDBJ databases">
        <title>Black Yeasts Isolated from many extreme environments.</title>
        <authorList>
            <person name="Coleine C."/>
            <person name="Stajich J.E."/>
            <person name="Selbmann L."/>
        </authorList>
    </citation>
    <scope>NUCLEOTIDE SEQUENCE [LARGE SCALE GENOMIC DNA]</scope>
    <source>
        <strain evidence="9 10">CCFEE 5885</strain>
    </source>
</reference>
<evidence type="ECO:0000256" key="4">
    <source>
        <dbReference type="ARBA" id="ARBA00022989"/>
    </source>
</evidence>
<evidence type="ECO:0000256" key="2">
    <source>
        <dbReference type="ARBA" id="ARBA00022448"/>
    </source>
</evidence>
<dbReference type="Proteomes" id="UP001345013">
    <property type="component" value="Unassembled WGS sequence"/>
</dbReference>
<feature type="transmembrane region" description="Helical" evidence="7">
    <location>
        <begin position="252"/>
        <end position="273"/>
    </location>
</feature>
<feature type="transmembrane region" description="Helical" evidence="7">
    <location>
        <begin position="148"/>
        <end position="174"/>
    </location>
</feature>
<protein>
    <recommendedName>
        <fullName evidence="8">Major facilitator superfamily (MFS) profile domain-containing protein</fullName>
    </recommendedName>
</protein>
<feature type="transmembrane region" description="Helical" evidence="7">
    <location>
        <begin position="522"/>
        <end position="543"/>
    </location>
</feature>
<dbReference type="PANTHER" id="PTHR23501">
    <property type="entry name" value="MAJOR FACILITATOR SUPERFAMILY"/>
    <property type="match status" value="1"/>
</dbReference>
<evidence type="ECO:0000256" key="1">
    <source>
        <dbReference type="ARBA" id="ARBA00004141"/>
    </source>
</evidence>
<dbReference type="InterPro" id="IPR011701">
    <property type="entry name" value="MFS"/>
</dbReference>
<evidence type="ECO:0000313" key="9">
    <source>
        <dbReference type="EMBL" id="KAK5096749.1"/>
    </source>
</evidence>
<dbReference type="CDD" id="cd17502">
    <property type="entry name" value="MFS_Azr1_MDR_like"/>
    <property type="match status" value="1"/>
</dbReference>
<feature type="transmembrane region" description="Helical" evidence="7">
    <location>
        <begin position="181"/>
        <end position="202"/>
    </location>
</feature>
<feature type="compositionally biased region" description="Polar residues" evidence="6">
    <location>
        <begin position="13"/>
        <end position="26"/>
    </location>
</feature>
<dbReference type="InterPro" id="IPR020846">
    <property type="entry name" value="MFS_dom"/>
</dbReference>
<keyword evidence="5 7" id="KW-0472">Membrane</keyword>
<comment type="subcellular location">
    <subcellularLocation>
        <location evidence="1">Membrane</location>
        <topology evidence="1">Multi-pass membrane protein</topology>
    </subcellularLocation>
</comment>
<evidence type="ECO:0000256" key="6">
    <source>
        <dbReference type="SAM" id="MobiDB-lite"/>
    </source>
</evidence>
<evidence type="ECO:0000313" key="10">
    <source>
        <dbReference type="Proteomes" id="UP001345013"/>
    </source>
</evidence>
<evidence type="ECO:0000256" key="5">
    <source>
        <dbReference type="ARBA" id="ARBA00023136"/>
    </source>
</evidence>
<feature type="transmembrane region" description="Helical" evidence="7">
    <location>
        <begin position="449"/>
        <end position="468"/>
    </location>
</feature>
<feature type="transmembrane region" description="Helical" evidence="7">
    <location>
        <begin position="54"/>
        <end position="80"/>
    </location>
</feature>
<gene>
    <name evidence="9" type="ORF">LTR24_002511</name>
</gene>
<feature type="domain" description="Major facilitator superfamily (MFS) profile" evidence="8">
    <location>
        <begin position="57"/>
        <end position="546"/>
    </location>
</feature>
<feature type="transmembrane region" description="Helical" evidence="7">
    <location>
        <begin position="208"/>
        <end position="231"/>
    </location>
</feature>
<dbReference type="PROSITE" id="PS50850">
    <property type="entry name" value="MFS"/>
    <property type="match status" value="1"/>
</dbReference>
<dbReference type="EMBL" id="JAVRRG010000021">
    <property type="protein sequence ID" value="KAK5096749.1"/>
    <property type="molecule type" value="Genomic_DNA"/>
</dbReference>
<dbReference type="Gene3D" id="1.20.1250.20">
    <property type="entry name" value="MFS general substrate transporter like domains"/>
    <property type="match status" value="1"/>
</dbReference>
<keyword evidence="3 7" id="KW-0812">Transmembrane</keyword>
<comment type="caution">
    <text evidence="9">The sequence shown here is derived from an EMBL/GenBank/DDBJ whole genome shotgun (WGS) entry which is preliminary data.</text>
</comment>
<feature type="transmembrane region" description="Helical" evidence="7">
    <location>
        <begin position="386"/>
        <end position="404"/>
    </location>
</feature>
<feature type="transmembrane region" description="Helical" evidence="7">
    <location>
        <begin position="416"/>
        <end position="437"/>
    </location>
</feature>
<name>A0ABR0KHR7_9EURO</name>
<feature type="transmembrane region" description="Helical" evidence="7">
    <location>
        <begin position="320"/>
        <end position="341"/>
    </location>
</feature>
<sequence>MATEPIESEKQTATEGSPQISSTLVTMSGPGATKDGNTEARIPVTEEYPHGARLAAIVISLMLGMFLVALDNTILGTAIPKITDEFHDLNKVSWYGSAYFMTFGGGFQSTWGKVYKYFPIKLWFLVAMFVFEVGSLVCGVAQDPTTLIVGRAVAGLGGSGVAVGVFTILGFAAAPENRPQLLGFTGATYGIAAVLGPLIGGAFTDKVTWRWCFYINLPIGGLAAVIVLIFFRTPQNAEPAQATLKEKLLQMDFVGAALMMGLIISYILALQYGGQTHSWKSSVVIGLLVGSFVIFLVFLAWEVFQKERAMIVPRLFMKRYVWVGAIFMFFFGGAYFTILYYLPIYFQSIHNNSPIGSGVKMLALIIPLTIAAIVQGIALSKIGIVPLFWIIGGALGTIGCGLFYTMDADTSTGKWIGYQIIVGFTSGWTFQVALSNAQVHATPQDMSQATAIVNFFVTVGGAFFLSAAQSAFNNQLIKTLAIKLPEINPAVALGTGATQIREAFTAAQVPLVIDAYVVGLKAVFAITVAAYGVSTIVGFFGSWEKLHNNDLKKATTSAA</sequence>
<evidence type="ECO:0000256" key="3">
    <source>
        <dbReference type="ARBA" id="ARBA00022692"/>
    </source>
</evidence>
<keyword evidence="2" id="KW-0813">Transport</keyword>
<dbReference type="SUPFAM" id="SSF103473">
    <property type="entry name" value="MFS general substrate transporter"/>
    <property type="match status" value="2"/>
</dbReference>